<name>A0ABY3ZP85_9RHOB</name>
<dbReference type="Pfam" id="PF08239">
    <property type="entry name" value="SH3_3"/>
    <property type="match status" value="1"/>
</dbReference>
<evidence type="ECO:0000313" key="4">
    <source>
        <dbReference type="Proteomes" id="UP000831019"/>
    </source>
</evidence>
<evidence type="ECO:0000259" key="2">
    <source>
        <dbReference type="Pfam" id="PF08239"/>
    </source>
</evidence>
<gene>
    <name evidence="3" type="ORF">DSM109990_02396</name>
</gene>
<reference evidence="4" key="1">
    <citation type="journal article" date="2022" name="Microorganisms">
        <title>Beyond the ABCs#Discovery of Three New Plasmid Types in Rhodobacterales (RepQ, RepY, RepW).</title>
        <authorList>
            <person name="Freese H.M."/>
            <person name="Ringel V."/>
            <person name="Overmann J."/>
            <person name="Petersen J."/>
        </authorList>
    </citation>
    <scope>NUCLEOTIDE SEQUENCE [LARGE SCALE GENOMIC DNA]</scope>
    <source>
        <strain evidence="4">DSM 109990</strain>
    </source>
</reference>
<feature type="chain" id="PRO_5046839693" description="SH3b domain-containing protein" evidence="1">
    <location>
        <begin position="23"/>
        <end position="95"/>
    </location>
</feature>
<dbReference type="Gene3D" id="2.30.30.40">
    <property type="entry name" value="SH3 Domains"/>
    <property type="match status" value="1"/>
</dbReference>
<keyword evidence="1" id="KW-0732">Signal</keyword>
<evidence type="ECO:0000313" key="3">
    <source>
        <dbReference type="EMBL" id="UOA15554.1"/>
    </source>
</evidence>
<sequence length="95" mass="10272">MRRITFATVSTLMFVAGCAGIAADQVMVHRTGPDELLKLRSGPGLDFGVIMGLPDGTILNRRDCVTEIGQLWCRVSLADAPEVRGYVSADYISDI</sequence>
<keyword evidence="4" id="KW-1185">Reference proteome</keyword>
<protein>
    <recommendedName>
        <fullName evidence="2">SH3b domain-containing protein</fullName>
    </recommendedName>
</protein>
<feature type="signal peptide" evidence="1">
    <location>
        <begin position="1"/>
        <end position="22"/>
    </location>
</feature>
<dbReference type="RefSeq" id="WP_093928503.1">
    <property type="nucleotide sequence ID" value="NZ_CP085144.1"/>
</dbReference>
<feature type="domain" description="SH3b" evidence="2">
    <location>
        <begin position="37"/>
        <end position="93"/>
    </location>
</feature>
<evidence type="ECO:0000256" key="1">
    <source>
        <dbReference type="SAM" id="SignalP"/>
    </source>
</evidence>
<proteinExistence type="predicted"/>
<accession>A0ABY3ZP85</accession>
<dbReference type="EMBL" id="CP085144">
    <property type="protein sequence ID" value="UOA15554.1"/>
    <property type="molecule type" value="Genomic_DNA"/>
</dbReference>
<organism evidence="3 4">
    <name type="scientific">Sulfitobacter dubius</name>
    <dbReference type="NCBI Taxonomy" id="218673"/>
    <lineage>
        <taxon>Bacteria</taxon>
        <taxon>Pseudomonadati</taxon>
        <taxon>Pseudomonadota</taxon>
        <taxon>Alphaproteobacteria</taxon>
        <taxon>Rhodobacterales</taxon>
        <taxon>Roseobacteraceae</taxon>
        <taxon>Sulfitobacter</taxon>
    </lineage>
</organism>
<dbReference type="Proteomes" id="UP000831019">
    <property type="component" value="Chromosome"/>
</dbReference>
<dbReference type="InterPro" id="IPR003646">
    <property type="entry name" value="SH3-like_bac-type"/>
</dbReference>
<dbReference type="PROSITE" id="PS51257">
    <property type="entry name" value="PROKAR_LIPOPROTEIN"/>
    <property type="match status" value="1"/>
</dbReference>